<sequence length="64" mass="6960">MSPTYLHPAHYQGEFPVGLDVSISSSYFCLASKFTLSILTEHAHRASPSTVHRQLSAGQLSANN</sequence>
<protein>
    <submittedName>
        <fullName evidence="2">Uncharacterized protein</fullName>
    </submittedName>
</protein>
<proteinExistence type="predicted"/>
<name>A0A915JKW2_ROMCU</name>
<accession>A0A915JKW2</accession>
<evidence type="ECO:0000313" key="1">
    <source>
        <dbReference type="Proteomes" id="UP000887565"/>
    </source>
</evidence>
<evidence type="ECO:0000313" key="2">
    <source>
        <dbReference type="WBParaSite" id="nRc.2.0.1.t26743-RA"/>
    </source>
</evidence>
<dbReference type="WBParaSite" id="nRc.2.0.1.t26743-RA">
    <property type="protein sequence ID" value="nRc.2.0.1.t26743-RA"/>
    <property type="gene ID" value="nRc.2.0.1.g26743"/>
</dbReference>
<keyword evidence="1" id="KW-1185">Reference proteome</keyword>
<organism evidence="1 2">
    <name type="scientific">Romanomermis culicivorax</name>
    <name type="common">Nematode worm</name>
    <dbReference type="NCBI Taxonomy" id="13658"/>
    <lineage>
        <taxon>Eukaryota</taxon>
        <taxon>Metazoa</taxon>
        <taxon>Ecdysozoa</taxon>
        <taxon>Nematoda</taxon>
        <taxon>Enoplea</taxon>
        <taxon>Dorylaimia</taxon>
        <taxon>Mermithida</taxon>
        <taxon>Mermithoidea</taxon>
        <taxon>Mermithidae</taxon>
        <taxon>Romanomermis</taxon>
    </lineage>
</organism>
<dbReference type="AlphaFoldDB" id="A0A915JKW2"/>
<dbReference type="Proteomes" id="UP000887565">
    <property type="component" value="Unplaced"/>
</dbReference>
<reference evidence="2" key="1">
    <citation type="submission" date="2022-11" db="UniProtKB">
        <authorList>
            <consortium name="WormBaseParasite"/>
        </authorList>
    </citation>
    <scope>IDENTIFICATION</scope>
</reference>